<reference evidence="1" key="1">
    <citation type="submission" date="2020-06" db="EMBL/GenBank/DDBJ databases">
        <authorList>
            <consortium name="Plant Systems Biology data submission"/>
        </authorList>
    </citation>
    <scope>NUCLEOTIDE SEQUENCE</scope>
    <source>
        <strain evidence="1">D6</strain>
    </source>
</reference>
<protein>
    <submittedName>
        <fullName evidence="1">Uncharacterized protein</fullName>
    </submittedName>
</protein>
<evidence type="ECO:0000313" key="2">
    <source>
        <dbReference type="Proteomes" id="UP001153069"/>
    </source>
</evidence>
<dbReference type="EMBL" id="CAICTM010002759">
    <property type="protein sequence ID" value="CAB9530142.1"/>
    <property type="molecule type" value="Genomic_DNA"/>
</dbReference>
<dbReference type="Proteomes" id="UP001153069">
    <property type="component" value="Unassembled WGS sequence"/>
</dbReference>
<accession>A0A9N8HY97</accession>
<comment type="caution">
    <text evidence="1">The sequence shown here is derived from an EMBL/GenBank/DDBJ whole genome shotgun (WGS) entry which is preliminary data.</text>
</comment>
<evidence type="ECO:0000313" key="1">
    <source>
        <dbReference type="EMBL" id="CAB9530142.1"/>
    </source>
</evidence>
<proteinExistence type="predicted"/>
<organism evidence="1 2">
    <name type="scientific">Seminavis robusta</name>
    <dbReference type="NCBI Taxonomy" id="568900"/>
    <lineage>
        <taxon>Eukaryota</taxon>
        <taxon>Sar</taxon>
        <taxon>Stramenopiles</taxon>
        <taxon>Ochrophyta</taxon>
        <taxon>Bacillariophyta</taxon>
        <taxon>Bacillariophyceae</taxon>
        <taxon>Bacillariophycidae</taxon>
        <taxon>Naviculales</taxon>
        <taxon>Naviculaceae</taxon>
        <taxon>Seminavis</taxon>
    </lineage>
</organism>
<keyword evidence="2" id="KW-1185">Reference proteome</keyword>
<dbReference type="AlphaFoldDB" id="A0A9N8HY97"/>
<sequence length="275" mass="31577">MIGSPKLLQAIYEKLLNRGEETLRNCLTNWEGQDGFECVYGALFELYCHRMIESSNGDKPLNMRMVFRSNNKNGKTIQVKLPQTSGTSRFKSNDPAILGEDQHEEAVTTLDKYHRPISRNFPTYDSVFFFEGKHFGVDKLKTKKIMLLLQMTVSGATGLPCRPDHSIKQHIRKKFKAVFNEKIPGFKEKGEAYTAFMVPTECFKPFLFQEEKTTSDSVAKVGQPEFQLVFGVPDAFHYKKDHREGKSMQRMSFLLVNGGRCSMIMMLRFARLECL</sequence>
<name>A0A9N8HY97_9STRA</name>
<gene>
    <name evidence="1" type="ORF">SEMRO_2761_G336460.1</name>
</gene>